<dbReference type="InterPro" id="IPR016747">
    <property type="entry name" value="Phosphotransbutyrylase"/>
</dbReference>
<evidence type="ECO:0000256" key="1">
    <source>
        <dbReference type="SAM" id="Phobius"/>
    </source>
</evidence>
<dbReference type="PANTHER" id="PTHR28008:SF1">
    <property type="entry name" value="DOMAIN PROTEIN, PUTATIVE (AFU_ORTHOLOGUE AFUA_3G10980)-RELATED"/>
    <property type="match status" value="1"/>
</dbReference>
<sequence>MSNLLRWLPAILVMLAIFIFSSQPYHAQDLRPDIEGNFIASSLAERMSGVSFDYAGKEVSVLTLGKAGFIEFLIRKGAHFSIFGLLGFTLVYALNTRKAWRGYVLAVLISFLYACSDEFHQSLTPDRTPLFQDVLIDTAGAICGAALMLLLMKRIHKRRKTHDAS</sequence>
<dbReference type="Pfam" id="PF04892">
    <property type="entry name" value="VanZ"/>
    <property type="match status" value="1"/>
</dbReference>
<keyword evidence="1" id="KW-0472">Membrane</keyword>
<dbReference type="EMBL" id="BMIW01000025">
    <property type="protein sequence ID" value="GGG07702.1"/>
    <property type="molecule type" value="Genomic_DNA"/>
</dbReference>
<dbReference type="Proteomes" id="UP000608420">
    <property type="component" value="Unassembled WGS sequence"/>
</dbReference>
<feature type="domain" description="VanZ-like" evidence="2">
    <location>
        <begin position="8"/>
        <end position="151"/>
    </location>
</feature>
<evidence type="ECO:0000313" key="4">
    <source>
        <dbReference type="Proteomes" id="UP000608420"/>
    </source>
</evidence>
<accession>A0ABQ1VZX4</accession>
<proteinExistence type="predicted"/>
<feature type="transmembrane region" description="Helical" evidence="1">
    <location>
        <begin position="102"/>
        <end position="122"/>
    </location>
</feature>
<name>A0ABQ1VZX4_9BACL</name>
<evidence type="ECO:0000259" key="2">
    <source>
        <dbReference type="Pfam" id="PF04892"/>
    </source>
</evidence>
<feature type="transmembrane region" description="Helical" evidence="1">
    <location>
        <begin position="134"/>
        <end position="152"/>
    </location>
</feature>
<evidence type="ECO:0000313" key="3">
    <source>
        <dbReference type="EMBL" id="GGG07702.1"/>
    </source>
</evidence>
<organism evidence="3 4">
    <name type="scientific">Paenibacillus aceti</name>
    <dbReference type="NCBI Taxonomy" id="1820010"/>
    <lineage>
        <taxon>Bacteria</taxon>
        <taxon>Bacillati</taxon>
        <taxon>Bacillota</taxon>
        <taxon>Bacilli</taxon>
        <taxon>Bacillales</taxon>
        <taxon>Paenibacillaceae</taxon>
        <taxon>Paenibacillus</taxon>
    </lineage>
</organism>
<reference evidence="4" key="1">
    <citation type="journal article" date="2019" name="Int. J. Syst. Evol. Microbiol.">
        <title>The Global Catalogue of Microorganisms (GCM) 10K type strain sequencing project: providing services to taxonomists for standard genome sequencing and annotation.</title>
        <authorList>
            <consortium name="The Broad Institute Genomics Platform"/>
            <consortium name="The Broad Institute Genome Sequencing Center for Infectious Disease"/>
            <person name="Wu L."/>
            <person name="Ma J."/>
        </authorList>
    </citation>
    <scope>NUCLEOTIDE SEQUENCE [LARGE SCALE GENOMIC DNA]</scope>
    <source>
        <strain evidence="4">CGMCC 1.15420</strain>
    </source>
</reference>
<gene>
    <name evidence="3" type="ORF">GCM10010913_31880</name>
</gene>
<keyword evidence="1" id="KW-0812">Transmembrane</keyword>
<dbReference type="InterPro" id="IPR006976">
    <property type="entry name" value="VanZ-like"/>
</dbReference>
<dbReference type="PIRSF" id="PIRSF019083">
    <property type="entry name" value="UCP019083_VanZ"/>
    <property type="match status" value="1"/>
</dbReference>
<feature type="transmembrane region" description="Helical" evidence="1">
    <location>
        <begin position="7"/>
        <end position="25"/>
    </location>
</feature>
<keyword evidence="1" id="KW-1133">Transmembrane helix</keyword>
<dbReference type="PANTHER" id="PTHR28008">
    <property type="entry name" value="DOMAIN PROTEIN, PUTATIVE (AFU_ORTHOLOGUE AFUA_3G10980)-RELATED"/>
    <property type="match status" value="1"/>
</dbReference>
<dbReference type="RefSeq" id="WP_120463732.1">
    <property type="nucleotide sequence ID" value="NZ_BMIW01000025.1"/>
</dbReference>
<comment type="caution">
    <text evidence="3">The sequence shown here is derived from an EMBL/GenBank/DDBJ whole genome shotgun (WGS) entry which is preliminary data.</text>
</comment>
<dbReference type="NCBIfam" id="NF037970">
    <property type="entry name" value="vanZ_1"/>
    <property type="match status" value="1"/>
</dbReference>
<feature type="transmembrane region" description="Helical" evidence="1">
    <location>
        <begin position="78"/>
        <end position="95"/>
    </location>
</feature>
<protein>
    <submittedName>
        <fullName evidence="3">VanZ family protein</fullName>
    </submittedName>
</protein>
<keyword evidence="4" id="KW-1185">Reference proteome</keyword>